<keyword evidence="2" id="KW-0378">Hydrolase</keyword>
<reference evidence="5 6" key="1">
    <citation type="submission" date="2017-06" db="EMBL/GenBank/DDBJ databases">
        <title>Genome sequence of Lactobacillus plantarum subsp. plantarum strain SRCM101258.</title>
        <authorList>
            <person name="Cho S.H."/>
        </authorList>
    </citation>
    <scope>NUCLEOTIDE SEQUENCE [LARGE SCALE GENOMIC DNA]</scope>
    <source>
        <strain evidence="5 6">SRCM101258</strain>
    </source>
</reference>
<dbReference type="InterPro" id="IPR014905">
    <property type="entry name" value="HIRAN"/>
</dbReference>
<protein>
    <recommendedName>
        <fullName evidence="4">HIRAN domain-containing protein</fullName>
    </recommendedName>
</protein>
<dbReference type="Gene3D" id="3.30.70.2330">
    <property type="match status" value="1"/>
</dbReference>
<dbReference type="GO" id="GO:0016818">
    <property type="term" value="F:hydrolase activity, acting on acid anhydrides, in phosphorus-containing anhydrides"/>
    <property type="evidence" value="ECO:0007669"/>
    <property type="project" value="InterPro"/>
</dbReference>
<proteinExistence type="predicted"/>
<evidence type="ECO:0000313" key="6">
    <source>
        <dbReference type="Proteomes" id="UP000236990"/>
    </source>
</evidence>
<dbReference type="AlphaFoldDB" id="A0A2S3U770"/>
<gene>
    <name evidence="5" type="ORF">S101258_01443</name>
</gene>
<keyword evidence="1" id="KW-0479">Metal-binding</keyword>
<evidence type="ECO:0000313" key="5">
    <source>
        <dbReference type="EMBL" id="POD85235.1"/>
    </source>
</evidence>
<feature type="coiled-coil region" evidence="3">
    <location>
        <begin position="68"/>
        <end position="102"/>
    </location>
</feature>
<keyword evidence="3" id="KW-0175">Coiled coil</keyword>
<feature type="domain" description="HIRAN" evidence="4">
    <location>
        <begin position="171"/>
        <end position="219"/>
    </location>
</feature>
<dbReference type="GO" id="GO:0003676">
    <property type="term" value="F:nucleic acid binding"/>
    <property type="evidence" value="ECO:0007669"/>
    <property type="project" value="InterPro"/>
</dbReference>
<evidence type="ECO:0000256" key="2">
    <source>
        <dbReference type="ARBA" id="ARBA00022801"/>
    </source>
</evidence>
<dbReference type="Pfam" id="PF08797">
    <property type="entry name" value="HIRAN"/>
    <property type="match status" value="1"/>
</dbReference>
<accession>A0A2S3U770</accession>
<dbReference type="EMBL" id="NKCZ01000096">
    <property type="protein sequence ID" value="POD85235.1"/>
    <property type="molecule type" value="Genomic_DNA"/>
</dbReference>
<name>A0A2S3U770_LACPN</name>
<evidence type="ECO:0000259" key="4">
    <source>
        <dbReference type="Pfam" id="PF08797"/>
    </source>
</evidence>
<evidence type="ECO:0000256" key="3">
    <source>
        <dbReference type="SAM" id="Coils"/>
    </source>
</evidence>
<dbReference type="Proteomes" id="UP000236990">
    <property type="component" value="Unassembled WGS sequence"/>
</dbReference>
<evidence type="ECO:0000256" key="1">
    <source>
        <dbReference type="ARBA" id="ARBA00022723"/>
    </source>
</evidence>
<dbReference type="GO" id="GO:0008270">
    <property type="term" value="F:zinc ion binding"/>
    <property type="evidence" value="ECO:0007669"/>
    <property type="project" value="InterPro"/>
</dbReference>
<organism evidence="5 6">
    <name type="scientific">Lactiplantibacillus plantarum subsp. plantarum</name>
    <dbReference type="NCBI Taxonomy" id="337330"/>
    <lineage>
        <taxon>Bacteria</taxon>
        <taxon>Bacillati</taxon>
        <taxon>Bacillota</taxon>
        <taxon>Bacilli</taxon>
        <taxon>Lactobacillales</taxon>
        <taxon>Lactobacillaceae</taxon>
        <taxon>Lactiplantibacillus</taxon>
    </lineage>
</organism>
<comment type="caution">
    <text evidence="5">The sequence shown here is derived from an EMBL/GenBank/DDBJ whole genome shotgun (WGS) entry which is preliminary data.</text>
</comment>
<sequence length="292" mass="33530">MSKCVICKNKIGFFAKYFTVDTGEKVCKNCLSNSEPEILIENLSSAADVAFHMDNSVGDTYLSSIGEKSLSDSRRENEEANKKRLQQELDQKRHLEELAKKRKEATDKASRQEIFHFKVRGTTHYDLAKMASYARKNDLFDPYDGYTDADIKEFSPYEEVYETDLVGLISAIEFRTDPNNKYDKNAIKVIATLDDGEYMLGHVPAGSTKDISEIMTKQNNGSIALKINYTLTGGKYKIAEEKEEEFDFDEDWDVEKEIQQEENETDFTKNLRIKSGKKEYGFNIQLFDNNIQ</sequence>